<reference evidence="4 5" key="1">
    <citation type="submission" date="2021-03" db="EMBL/GenBank/DDBJ databases">
        <authorList>
            <person name="King G.J."/>
            <person name="Bancroft I."/>
            <person name="Baten A."/>
            <person name="Bloomfield J."/>
            <person name="Borpatragohain P."/>
            <person name="He Z."/>
            <person name="Irish N."/>
            <person name="Irwin J."/>
            <person name="Liu K."/>
            <person name="Mauleon R.P."/>
            <person name="Moore J."/>
            <person name="Morris R."/>
            <person name="Ostergaard L."/>
            <person name="Wang B."/>
            <person name="Wells R."/>
        </authorList>
    </citation>
    <scope>NUCLEOTIDE SEQUENCE [LARGE SCALE GENOMIC DNA]</scope>
    <source>
        <strain evidence="4">R-o-18</strain>
        <tissue evidence="4">Leaf</tissue>
    </source>
</reference>
<dbReference type="SUPFAM" id="SSF50249">
    <property type="entry name" value="Nucleic acid-binding proteins"/>
    <property type="match status" value="5"/>
</dbReference>
<evidence type="ECO:0000313" key="5">
    <source>
        <dbReference type="Proteomes" id="UP000823674"/>
    </source>
</evidence>
<dbReference type="CDD" id="cd04480">
    <property type="entry name" value="RPA1_DBD_A_like"/>
    <property type="match status" value="2"/>
</dbReference>
<evidence type="ECO:0000313" key="4">
    <source>
        <dbReference type="EMBL" id="KAG5384224.1"/>
    </source>
</evidence>
<evidence type="ECO:0008006" key="6">
    <source>
        <dbReference type="Google" id="ProtNLM"/>
    </source>
</evidence>
<proteinExistence type="predicted"/>
<keyword evidence="5" id="KW-1185">Reference proteome</keyword>
<dbReference type="Gene3D" id="2.40.50.140">
    <property type="entry name" value="Nucleic acid-binding proteins"/>
    <property type="match status" value="5"/>
</dbReference>
<evidence type="ECO:0000259" key="3">
    <source>
        <dbReference type="Pfam" id="PF08646"/>
    </source>
</evidence>
<accession>A0ABQ7LF89</accession>
<feature type="domain" description="Replication factor A C-terminal" evidence="3">
    <location>
        <begin position="352"/>
        <end position="482"/>
    </location>
</feature>
<dbReference type="EMBL" id="JADBGQ010000008">
    <property type="protein sequence ID" value="KAG5384224.1"/>
    <property type="molecule type" value="Genomic_DNA"/>
</dbReference>
<dbReference type="InterPro" id="IPR013955">
    <property type="entry name" value="Rep_factor-A_C"/>
</dbReference>
<dbReference type="InterPro" id="IPR012340">
    <property type="entry name" value="NA-bd_OB-fold"/>
</dbReference>
<dbReference type="Pfam" id="PF02721">
    <property type="entry name" value="DUF223"/>
    <property type="match status" value="1"/>
</dbReference>
<dbReference type="InterPro" id="IPR003871">
    <property type="entry name" value="RFA1B/D_OB_1st"/>
</dbReference>
<evidence type="ECO:0000256" key="1">
    <source>
        <dbReference type="SAM" id="MobiDB-lite"/>
    </source>
</evidence>
<organism evidence="4 5">
    <name type="scientific">Brassica rapa subsp. trilocularis</name>
    <dbReference type="NCBI Taxonomy" id="1813537"/>
    <lineage>
        <taxon>Eukaryota</taxon>
        <taxon>Viridiplantae</taxon>
        <taxon>Streptophyta</taxon>
        <taxon>Embryophyta</taxon>
        <taxon>Tracheophyta</taxon>
        <taxon>Spermatophyta</taxon>
        <taxon>Magnoliopsida</taxon>
        <taxon>eudicotyledons</taxon>
        <taxon>Gunneridae</taxon>
        <taxon>Pentapetalae</taxon>
        <taxon>rosids</taxon>
        <taxon>malvids</taxon>
        <taxon>Brassicales</taxon>
        <taxon>Brassicaceae</taxon>
        <taxon>Brassiceae</taxon>
        <taxon>Brassica</taxon>
    </lineage>
</organism>
<dbReference type="PANTHER" id="PTHR47165">
    <property type="entry name" value="OS03G0429900 PROTEIN"/>
    <property type="match status" value="1"/>
</dbReference>
<dbReference type="Pfam" id="PF08646">
    <property type="entry name" value="Rep_fac-A_C"/>
    <property type="match status" value="1"/>
</dbReference>
<sequence>AGCVRRESLGLPSSSSSFNRGLFLFPFCHYSINYDRSAIPLPVTYSFVPIYQDRAPVANAAVPNLAGAYSTFNNLRLGRSAQTIVARVIRFWDSRNIHKNGEFMGITILLLDEQDSVIHGFIPANRASQFRSCLKAGSIVRLDGFEVARVPHMYKITEHQFVIRFIPSTRIVEVLANAPVIRSDKFLVRRIDHLQVLANTNLELPDVVGEIRSVQGSDLQNVTATTRIVVRLLIEPTVTVNVSLWDEAASAFRGLLRDGDKSQSVMLVTSVNPKLFGGNLYLNSTQGTRFYFDTTLPEIAEFVSRVGATSAQVYSCVDTLEGIKKKELVSIKDLNSFISNSNEQTQEADFLCKARIVCVIPENGWSFVSCTGCHKKLERLGTSLNCTRCVTSDVTGVVRFRVELAVDDGNDSATFVVFDKEMSKLTKQEASVLALDAVSNGGEEYLPSCLEELEGKEFVFQIRVTPFNFTPNHRTFTVSTITDEDSTIATQLKAHSEGIIPSGSGDVGLTTSSSGPSVLEVEHGEKCSSSAPPENADTLKKRKRSRVPVPTTAVSTAAVANAAVAYSTFNSLRLGRSAQSVVGRLIRFWDTQNVNQNGEFMGITILLLDEQMLIDSVINGFIPANLTSQLRSSLKAGSIVRLDGFEVDRIPHMYKITEHQFVIRFISSTRIDEVFANAPVIKSDKFMVRRIDHLQVLANTNLELSDVVGEIRSVKGFDLQNKAATSRIVVRLLIEPTVTVNVYLWDEAASTFRGLLKAGGKSQSVVLLTSVNPKLFGGELYLNSTQGTRFFFDTAVPEIAEFVGRVGPTTAQGYTCIDTMEGIRRKDLVSIGELDNLASQIKEHSEVIVPNESGDVGLTSSSPGPSDLGAKDREKCASAIPHENADTRRELKRGHE</sequence>
<dbReference type="PANTHER" id="PTHR47165:SF4">
    <property type="entry name" value="OS03G0429900 PROTEIN"/>
    <property type="match status" value="1"/>
</dbReference>
<comment type="caution">
    <text evidence="4">The sequence shown here is derived from an EMBL/GenBank/DDBJ whole genome shotgun (WGS) entry which is preliminary data.</text>
</comment>
<feature type="region of interest" description="Disordered" evidence="1">
    <location>
        <begin position="502"/>
        <end position="547"/>
    </location>
</feature>
<dbReference type="Proteomes" id="UP000823674">
    <property type="component" value="Chromosome A09"/>
</dbReference>
<name>A0ABQ7LF89_BRACM</name>
<feature type="region of interest" description="Disordered" evidence="1">
    <location>
        <begin position="849"/>
        <end position="896"/>
    </location>
</feature>
<feature type="domain" description="Replication protein A 70 kDa DNA-binding subunit B/D first OB fold" evidence="2">
    <location>
        <begin position="80"/>
        <end position="172"/>
    </location>
</feature>
<protein>
    <recommendedName>
        <fullName evidence="6">Replication factor A C-terminal domain-containing protein</fullName>
    </recommendedName>
</protein>
<gene>
    <name evidence="4" type="primary">A09g507700.1_BraROA</name>
    <name evidence="4" type="ORF">IGI04_035694</name>
</gene>
<evidence type="ECO:0000259" key="2">
    <source>
        <dbReference type="Pfam" id="PF02721"/>
    </source>
</evidence>
<feature type="non-terminal residue" evidence="4">
    <location>
        <position position="1"/>
    </location>
</feature>